<sequence length="212" mass="22774">MFTESSRSLSRRIGVSLLGLMLCGVGIALFLHTGMGVDPASVLELGISHTVNVSYGTAAALLNIFILSLVFIIDRRYIHLSSFIAIFAIGYTADGVNFLISILSQGESTLWEKLLMLLLGLLIMSVGIATYIIADLGVGAIDLVAEIISDKMHLSYRLVRITSDASFVIIGYLLGGTVGIGTLIAVSLTGPTVHGVRPYLKRLIEPMLYNSR</sequence>
<evidence type="ECO:0000313" key="4">
    <source>
        <dbReference type="Proteomes" id="UP000175893"/>
    </source>
</evidence>
<evidence type="ECO:0000256" key="1">
    <source>
        <dbReference type="SAM" id="Phobius"/>
    </source>
</evidence>
<dbReference type="AlphaFoldDB" id="A0A376DIQ7"/>
<dbReference type="PANTHER" id="PTHR40078:SF1">
    <property type="entry name" value="INTEGRAL MEMBRANE PROTEIN"/>
    <property type="match status" value="1"/>
</dbReference>
<dbReference type="EMBL" id="CP016043">
    <property type="protein sequence ID" value="AOV97338.1"/>
    <property type="molecule type" value="Genomic_DNA"/>
</dbReference>
<proteinExistence type="predicted"/>
<dbReference type="STRING" id="93378.A9798_10460"/>
<feature type="transmembrane region" description="Helical" evidence="1">
    <location>
        <begin position="165"/>
        <end position="188"/>
    </location>
</feature>
<reference evidence="3 5" key="2">
    <citation type="submission" date="2018-06" db="EMBL/GenBank/DDBJ databases">
        <authorList>
            <consortium name="Pathogen Informatics"/>
            <person name="Doyle S."/>
        </authorList>
    </citation>
    <scope>NUCLEOTIDE SEQUENCE [LARGE SCALE GENOMIC DNA]</scope>
    <source>
        <strain evidence="3 5">NCTC12121</strain>
    </source>
</reference>
<evidence type="ECO:0000313" key="3">
    <source>
        <dbReference type="EMBL" id="STC89629.1"/>
    </source>
</evidence>
<evidence type="ECO:0000313" key="5">
    <source>
        <dbReference type="Proteomes" id="UP000255248"/>
    </source>
</evidence>
<keyword evidence="1" id="KW-0472">Membrane</keyword>
<protein>
    <submittedName>
        <fullName evidence="3">Uncharacterized BCR, YitT family COG1284</fullName>
    </submittedName>
</protein>
<keyword evidence="1" id="KW-0812">Transmembrane</keyword>
<dbReference type="OrthoDB" id="154912at2"/>
<reference evidence="2 4" key="1">
    <citation type="submission" date="2016-06" db="EMBL/GenBank/DDBJ databases">
        <title>Complete genome sequence of Edwardsiella hoshinae ATCC 35051.</title>
        <authorList>
            <person name="Reichley S.R."/>
            <person name="Waldbieser G.C."/>
            <person name="Lawrence M.L."/>
            <person name="Griffin M.J."/>
        </authorList>
    </citation>
    <scope>NUCLEOTIDE SEQUENCE [LARGE SCALE GENOMIC DNA]</scope>
    <source>
        <strain evidence="2 4">ATCC 35051</strain>
    </source>
</reference>
<feature type="transmembrane region" description="Helical" evidence="1">
    <location>
        <begin position="12"/>
        <end position="33"/>
    </location>
</feature>
<feature type="transmembrane region" description="Helical" evidence="1">
    <location>
        <begin position="80"/>
        <end position="103"/>
    </location>
</feature>
<dbReference type="PANTHER" id="PTHR40078">
    <property type="entry name" value="INTEGRAL MEMBRANE PROTEIN-RELATED"/>
    <property type="match status" value="1"/>
</dbReference>
<dbReference type="KEGG" id="eho:A9798_10460"/>
<gene>
    <name evidence="2" type="ORF">A9798_10460</name>
    <name evidence="3" type="ORF">NCTC12121_02269</name>
</gene>
<keyword evidence="1" id="KW-1133">Transmembrane helix</keyword>
<dbReference type="Pfam" id="PF19700">
    <property type="entry name" value="DUF6198"/>
    <property type="match status" value="1"/>
</dbReference>
<dbReference type="RefSeq" id="WP_024524326.1">
    <property type="nucleotide sequence ID" value="NZ_CP016043.1"/>
</dbReference>
<keyword evidence="4" id="KW-1185">Reference proteome</keyword>
<dbReference type="Proteomes" id="UP000255248">
    <property type="component" value="Unassembled WGS sequence"/>
</dbReference>
<name>A0A376DIQ7_9GAMM</name>
<dbReference type="InterPro" id="IPR038750">
    <property type="entry name" value="YczE/YyaS-like"/>
</dbReference>
<feature type="transmembrane region" description="Helical" evidence="1">
    <location>
        <begin position="53"/>
        <end position="73"/>
    </location>
</feature>
<evidence type="ECO:0000313" key="2">
    <source>
        <dbReference type="EMBL" id="AOV97338.1"/>
    </source>
</evidence>
<feature type="transmembrane region" description="Helical" evidence="1">
    <location>
        <begin position="115"/>
        <end position="144"/>
    </location>
</feature>
<accession>A0A376DIQ7</accession>
<dbReference type="EMBL" id="UFXZ01000001">
    <property type="protein sequence ID" value="STC89629.1"/>
    <property type="molecule type" value="Genomic_DNA"/>
</dbReference>
<organism evidence="3 5">
    <name type="scientific">Edwardsiella hoshinae</name>
    <dbReference type="NCBI Taxonomy" id="93378"/>
    <lineage>
        <taxon>Bacteria</taxon>
        <taxon>Pseudomonadati</taxon>
        <taxon>Pseudomonadota</taxon>
        <taxon>Gammaproteobacteria</taxon>
        <taxon>Enterobacterales</taxon>
        <taxon>Hafniaceae</taxon>
        <taxon>Edwardsiella</taxon>
    </lineage>
</organism>
<dbReference type="Proteomes" id="UP000175893">
    <property type="component" value="Chromosome"/>
</dbReference>